<feature type="transmembrane region" description="Helical" evidence="15">
    <location>
        <begin position="366"/>
        <end position="388"/>
    </location>
</feature>
<comment type="caution">
    <text evidence="17">The sequence shown here is derived from an EMBL/GenBank/DDBJ whole genome shotgun (WGS) entry which is preliminary data.</text>
</comment>
<evidence type="ECO:0000313" key="18">
    <source>
        <dbReference type="Proteomes" id="UP001217089"/>
    </source>
</evidence>
<dbReference type="SUPFAM" id="SSF81324">
    <property type="entry name" value="Voltage-gated potassium channels"/>
    <property type="match status" value="1"/>
</dbReference>
<feature type="region of interest" description="Disordered" evidence="14">
    <location>
        <begin position="1"/>
        <end position="54"/>
    </location>
</feature>
<keyword evidence="6" id="KW-0677">Repeat</keyword>
<keyword evidence="9 15" id="KW-1133">Transmembrane helix</keyword>
<dbReference type="PRINTS" id="PR01629">
    <property type="entry name" value="TVDCCALPHA1"/>
</dbReference>
<keyword evidence="5 15" id="KW-0812">Transmembrane</keyword>
<accession>A0ABQ9FMJ3</accession>
<dbReference type="PANTHER" id="PTHR45628:SF22">
    <property type="entry name" value="VOLTAGE-DEPENDENT T-TYPE CALCIUM CHANNEL SUBUNIT ALPHA"/>
    <property type="match status" value="1"/>
</dbReference>
<reference evidence="17 18" key="1">
    <citation type="submission" date="2022-12" db="EMBL/GenBank/DDBJ databases">
        <title>Chromosome-level genome of Tegillarca granosa.</title>
        <authorList>
            <person name="Kim J."/>
        </authorList>
    </citation>
    <scope>NUCLEOTIDE SEQUENCE [LARGE SCALE GENOMIC DNA]</scope>
    <source>
        <strain evidence="17">Teg-2019</strain>
        <tissue evidence="17">Adductor muscle</tissue>
    </source>
</reference>
<keyword evidence="10" id="KW-0406">Ion transport</keyword>
<protein>
    <recommendedName>
        <fullName evidence="16">Ion transport domain-containing protein</fullName>
    </recommendedName>
</protein>
<dbReference type="EMBL" id="JARBDR010000214">
    <property type="protein sequence ID" value="KAJ8318502.1"/>
    <property type="molecule type" value="Genomic_DNA"/>
</dbReference>
<evidence type="ECO:0000256" key="13">
    <source>
        <dbReference type="ARBA" id="ARBA00023303"/>
    </source>
</evidence>
<dbReference type="Gene3D" id="1.20.120.350">
    <property type="entry name" value="Voltage-gated potassium channels. Chain C"/>
    <property type="match status" value="1"/>
</dbReference>
<keyword evidence="3" id="KW-0109">Calcium transport</keyword>
<organism evidence="17 18">
    <name type="scientific">Tegillarca granosa</name>
    <name type="common">Malaysian cockle</name>
    <name type="synonym">Anadara granosa</name>
    <dbReference type="NCBI Taxonomy" id="220873"/>
    <lineage>
        <taxon>Eukaryota</taxon>
        <taxon>Metazoa</taxon>
        <taxon>Spiralia</taxon>
        <taxon>Lophotrochozoa</taxon>
        <taxon>Mollusca</taxon>
        <taxon>Bivalvia</taxon>
        <taxon>Autobranchia</taxon>
        <taxon>Pteriomorphia</taxon>
        <taxon>Arcoida</taxon>
        <taxon>Arcoidea</taxon>
        <taxon>Arcidae</taxon>
        <taxon>Tegillarca</taxon>
    </lineage>
</organism>
<dbReference type="PANTHER" id="PTHR45628">
    <property type="entry name" value="VOLTAGE-DEPENDENT CALCIUM CHANNEL TYPE A SUBUNIT ALPHA-1"/>
    <property type="match status" value="1"/>
</dbReference>
<keyword evidence="4" id="KW-0107">Calcium channel</keyword>
<sequence>MADETFNENENVSVHLEVPLTEPVGGGEILDEEEKRKSRENSPDPSDAGSEENGEEELLFPGFVAKSLYCLTQRNKLRMLVILLNCVTLGMYQPCTDQVCNTMRCQVLEKFDHFIFAFFALEMCVKMIAMGIYGKYSYLDDSWNKLDCFIVIAGAVEYGVDNENLSLSAIRTIRVLRPLRAINRIPSMRILVMLLLDTLPMLGNVLLLCFFVFFIFGIIGVQLWAGVLRNRCFLTISENISDHAYAFDKLSPYYIPKKPHKDYICSKQGESGMRTCSDLPAYVYEGIRCNASARAYSNNTPTNDSCVNWNQYYTNCTAGDRNPFQGAISFDNIGFACVAIFQVISLESWVNIMYYVQDAHSFWDWIYFVCLIVIGSFFMINLCLVVIATQFSETKKRETERMMQERKRFQSTSTLASNSEPGGCYKEILKYLAHLWRRAKRKIVKLYYDARGKAHPHRKIKPALSLRKKKRKGTTMQSSRSCQKCSSQRYNYYYQLIGTGDNNHISRRNSSPLAPRASPEMSDIESISSPRRPNFLTVPSINSLHPDSSESVNTLALAAAETLVSPSLAKSHISSPNHLSPHAATISRTSSFNSGVSRKTLPSLPEILAANSAKNVTLATSNSLLNAVERESRAKLLRRLSSKVSFKKKWVKKNNLVK</sequence>
<keyword evidence="7" id="KW-0106">Calcium</keyword>
<evidence type="ECO:0000256" key="15">
    <source>
        <dbReference type="SAM" id="Phobius"/>
    </source>
</evidence>
<keyword evidence="8" id="KW-0851">Voltage-gated channel</keyword>
<evidence type="ECO:0000256" key="3">
    <source>
        <dbReference type="ARBA" id="ARBA00022568"/>
    </source>
</evidence>
<gene>
    <name evidence="17" type="ORF">KUTeg_003593</name>
</gene>
<evidence type="ECO:0000256" key="5">
    <source>
        <dbReference type="ARBA" id="ARBA00022692"/>
    </source>
</evidence>
<keyword evidence="11 15" id="KW-0472">Membrane</keyword>
<keyword evidence="2" id="KW-0813">Transport</keyword>
<evidence type="ECO:0000256" key="2">
    <source>
        <dbReference type="ARBA" id="ARBA00022448"/>
    </source>
</evidence>
<evidence type="ECO:0000256" key="9">
    <source>
        <dbReference type="ARBA" id="ARBA00022989"/>
    </source>
</evidence>
<dbReference type="Pfam" id="PF00520">
    <property type="entry name" value="Ion_trans"/>
    <property type="match status" value="1"/>
</dbReference>
<feature type="transmembrane region" description="Helical" evidence="15">
    <location>
        <begin position="114"/>
        <end position="133"/>
    </location>
</feature>
<feature type="compositionally biased region" description="Basic and acidic residues" evidence="14">
    <location>
        <begin position="33"/>
        <end position="42"/>
    </location>
</feature>
<feature type="domain" description="Ion transport" evidence="16">
    <location>
        <begin position="79"/>
        <end position="398"/>
    </location>
</feature>
<keyword evidence="13" id="KW-0407">Ion channel</keyword>
<feature type="transmembrane region" description="Helical" evidence="15">
    <location>
        <begin position="333"/>
        <end position="354"/>
    </location>
</feature>
<dbReference type="InterPro" id="IPR050599">
    <property type="entry name" value="VDCC_alpha-1_subunit"/>
</dbReference>
<evidence type="ECO:0000256" key="14">
    <source>
        <dbReference type="SAM" id="MobiDB-lite"/>
    </source>
</evidence>
<feature type="transmembrane region" description="Helical" evidence="15">
    <location>
        <begin position="205"/>
        <end position="227"/>
    </location>
</feature>
<keyword evidence="18" id="KW-1185">Reference proteome</keyword>
<dbReference type="Gene3D" id="1.10.287.70">
    <property type="match status" value="1"/>
</dbReference>
<dbReference type="Proteomes" id="UP001217089">
    <property type="component" value="Unassembled WGS sequence"/>
</dbReference>
<evidence type="ECO:0000256" key="8">
    <source>
        <dbReference type="ARBA" id="ARBA00022882"/>
    </source>
</evidence>
<proteinExistence type="predicted"/>
<evidence type="ECO:0000256" key="10">
    <source>
        <dbReference type="ARBA" id="ARBA00023065"/>
    </source>
</evidence>
<dbReference type="InterPro" id="IPR027359">
    <property type="entry name" value="Volt_channel_dom_sf"/>
</dbReference>
<evidence type="ECO:0000256" key="12">
    <source>
        <dbReference type="ARBA" id="ARBA00023180"/>
    </source>
</evidence>
<evidence type="ECO:0000259" key="16">
    <source>
        <dbReference type="Pfam" id="PF00520"/>
    </source>
</evidence>
<comment type="subcellular location">
    <subcellularLocation>
        <location evidence="1">Membrane</location>
        <topology evidence="1">Multi-pass membrane protein</topology>
    </subcellularLocation>
</comment>
<feature type="region of interest" description="Disordered" evidence="14">
    <location>
        <begin position="501"/>
        <end position="531"/>
    </location>
</feature>
<keyword evidence="12" id="KW-0325">Glycoprotein</keyword>
<evidence type="ECO:0000256" key="1">
    <source>
        <dbReference type="ARBA" id="ARBA00004141"/>
    </source>
</evidence>
<evidence type="ECO:0000313" key="17">
    <source>
        <dbReference type="EMBL" id="KAJ8318502.1"/>
    </source>
</evidence>
<evidence type="ECO:0000256" key="7">
    <source>
        <dbReference type="ARBA" id="ARBA00022837"/>
    </source>
</evidence>
<feature type="compositionally biased region" description="Polar residues" evidence="14">
    <location>
        <begin position="501"/>
        <end position="512"/>
    </location>
</feature>
<evidence type="ECO:0000256" key="11">
    <source>
        <dbReference type="ARBA" id="ARBA00023136"/>
    </source>
</evidence>
<dbReference type="InterPro" id="IPR005445">
    <property type="entry name" value="VDCC_T_a1"/>
</dbReference>
<name>A0ABQ9FMJ3_TEGGR</name>
<evidence type="ECO:0000256" key="4">
    <source>
        <dbReference type="ARBA" id="ARBA00022673"/>
    </source>
</evidence>
<dbReference type="InterPro" id="IPR005821">
    <property type="entry name" value="Ion_trans_dom"/>
</dbReference>
<evidence type="ECO:0000256" key="6">
    <source>
        <dbReference type="ARBA" id="ARBA00022737"/>
    </source>
</evidence>